<reference evidence="3" key="1">
    <citation type="submission" date="2019-05" db="EMBL/GenBank/DDBJ databases">
        <title>Tamlana fucoidanivorans sp. nov., isolated from the surface of algae collected from Fujian province in China.</title>
        <authorList>
            <person name="Li J."/>
        </authorList>
    </citation>
    <scope>NUCLEOTIDE SEQUENCE [LARGE SCALE GENOMIC DNA]</scope>
    <source>
        <strain evidence="3">2251</strain>
        <plasmid evidence="3">unnamed5</plasmid>
    </source>
</reference>
<accession>A0A4Y5SRG0</accession>
<dbReference type="RefSeq" id="WP_139615879.1">
    <property type="nucleotide sequence ID" value="NZ_CP040761.1"/>
</dbReference>
<geneLocation type="plasmid" evidence="2 3">
    <name>unnamed5</name>
</geneLocation>
<feature type="region of interest" description="Disordered" evidence="1">
    <location>
        <begin position="99"/>
        <end position="161"/>
    </location>
</feature>
<keyword evidence="2" id="KW-0614">Plasmid</keyword>
<evidence type="ECO:0000313" key="2">
    <source>
        <dbReference type="EMBL" id="QDA36087.1"/>
    </source>
</evidence>
<dbReference type="AlphaFoldDB" id="A0A4Y5SRG0"/>
<organism evidence="2 3">
    <name type="scientific">Paracoccus liaowanqingii</name>
    <dbReference type="NCBI Taxonomy" id="2560053"/>
    <lineage>
        <taxon>Bacteria</taxon>
        <taxon>Pseudomonadati</taxon>
        <taxon>Pseudomonadota</taxon>
        <taxon>Alphaproteobacteria</taxon>
        <taxon>Rhodobacterales</taxon>
        <taxon>Paracoccaceae</taxon>
        <taxon>Paracoccus</taxon>
    </lineage>
</organism>
<evidence type="ECO:0000313" key="3">
    <source>
        <dbReference type="Proteomes" id="UP000296374"/>
    </source>
</evidence>
<proteinExistence type="predicted"/>
<dbReference type="Proteomes" id="UP000296374">
    <property type="component" value="Plasmid unnamed5"/>
</dbReference>
<protein>
    <recommendedName>
        <fullName evidence="4">Heat induced stress protein YflT</fullName>
    </recommendedName>
</protein>
<evidence type="ECO:0000256" key="1">
    <source>
        <dbReference type="SAM" id="MobiDB-lite"/>
    </source>
</evidence>
<feature type="compositionally biased region" description="Basic and acidic residues" evidence="1">
    <location>
        <begin position="126"/>
        <end position="146"/>
    </location>
</feature>
<evidence type="ECO:0008006" key="4">
    <source>
        <dbReference type="Google" id="ProtNLM"/>
    </source>
</evidence>
<gene>
    <name evidence="2" type="ORF">E4191_18350</name>
</gene>
<name>A0A4Y5SRG0_9RHOB</name>
<dbReference type="EMBL" id="CP040761">
    <property type="protein sequence ID" value="QDA36087.1"/>
    <property type="molecule type" value="Genomic_DNA"/>
</dbReference>
<dbReference type="KEGG" id="plia:E4191_18350"/>
<sequence length="161" mass="18688">MYRNVTTIYRAFATADLVRQELIDLGITSDNIHVIPDQDDLVGADGTRSNQKYSDQLHDLHLPEDDLRTYQQSVRQGDYVVSVEVDEDRLVHVQDIMRRPEQEAHNLGQRSSEFQDASIDPYSDPQMDRNNSEILAKRDVDHDDPYSRSYTRSNRLAKKPR</sequence>